<dbReference type="Proteomes" id="UP000708208">
    <property type="component" value="Unassembled WGS sequence"/>
</dbReference>
<proteinExistence type="predicted"/>
<evidence type="ECO:0000313" key="1">
    <source>
        <dbReference type="EMBL" id="CAG7816504.1"/>
    </source>
</evidence>
<reference evidence="1" key="1">
    <citation type="submission" date="2021-06" db="EMBL/GenBank/DDBJ databases">
        <authorList>
            <person name="Hodson N. C."/>
            <person name="Mongue J. A."/>
            <person name="Jaron S. K."/>
        </authorList>
    </citation>
    <scope>NUCLEOTIDE SEQUENCE</scope>
</reference>
<accession>A0A8J2KNS4</accession>
<keyword evidence="2" id="KW-1185">Reference proteome</keyword>
<name>A0A8J2KNS4_9HEXA</name>
<sequence>SFPNIRTPPREISLVKEISRELICRLPQPQQLEAIELILAFASEIVLSKNCAKVPKKKNQLLRRALAFDIEVRIQNSNYCVVVFKVERSGVNLR</sequence>
<protein>
    <submittedName>
        <fullName evidence="1">Uncharacterized protein</fullName>
    </submittedName>
</protein>
<evidence type="ECO:0000313" key="2">
    <source>
        <dbReference type="Proteomes" id="UP000708208"/>
    </source>
</evidence>
<gene>
    <name evidence="1" type="ORF">AFUS01_LOCUS27121</name>
</gene>
<feature type="non-terminal residue" evidence="1">
    <location>
        <position position="94"/>
    </location>
</feature>
<dbReference type="AlphaFoldDB" id="A0A8J2KNS4"/>
<organism evidence="1 2">
    <name type="scientific">Allacma fusca</name>
    <dbReference type="NCBI Taxonomy" id="39272"/>
    <lineage>
        <taxon>Eukaryota</taxon>
        <taxon>Metazoa</taxon>
        <taxon>Ecdysozoa</taxon>
        <taxon>Arthropoda</taxon>
        <taxon>Hexapoda</taxon>
        <taxon>Collembola</taxon>
        <taxon>Symphypleona</taxon>
        <taxon>Sminthuridae</taxon>
        <taxon>Allacma</taxon>
    </lineage>
</organism>
<comment type="caution">
    <text evidence="1">The sequence shown here is derived from an EMBL/GenBank/DDBJ whole genome shotgun (WGS) entry which is preliminary data.</text>
</comment>
<dbReference type="EMBL" id="CAJVCH010371661">
    <property type="protein sequence ID" value="CAG7816504.1"/>
    <property type="molecule type" value="Genomic_DNA"/>
</dbReference>